<dbReference type="EMBL" id="BFEA01000457">
    <property type="protein sequence ID" value="GBG83925.1"/>
    <property type="molecule type" value="Genomic_DNA"/>
</dbReference>
<gene>
    <name evidence="2" type="ORF">CBR_g37796</name>
</gene>
<sequence length="1012" mass="110976">MKNVYGARGNVIANAKGALLDVDLFEGFGAGATNTPFYNDLRRQGGFVLGREFFNLLEAKEVALDVPCEVGPHQELSMPLQLCGGCVSSGAAGEGGDLGSGEATQLQREESGGQFDDSEDEAPPRLSFSSLSRRDRSVLSIPGVQQETPFRQEVAADPGKEAFQCGLDLEPTEGHGMVDEAVGGEGTQGTPQKRRGDRQEDFVLPGVQRRRQDKAGGPAQVVELGEWEDLYNQRSLNPVLVEGIKEAMRLALNKEQTYELSTLKLAPLGLQKPTLRTRAQRLKPEEWKDELVGEYYYYAVCGDHYAAAARSLLGSEVAKRYNFERWPARMVYFSDDDFKGYFLVSSQDNKKDLKAPPRQLKRSMKDIRWKWKHDGCPKAVMGNPSGKQDQVRDWRKFCTTAHHKAPHNSLWILANQKEEEAIKKQNVALPSYFPLAMDGQNVWKLAVEFFEKLETGRLLSLDGAKWIMKKKKVKNVKPGVACVDNDKLGRKEVVYNVPVGPPTKKGKKEKEEGDWFVQVPDADVHYWKAMESLTDNEKCRILKKVLACEVVWTDVFEIPFIPCDWSQVAPERQGSVYGDMERNSTQFVGLMDFLSKKGEGVVFFGKPHVRSVWDLLKAGRHVVAMEGNSDLLQFTMQVVKSEVNSGGHNCEFMVVKSTRDRVWSNKTDMWFNLSERKRKKIYDFLFLPLRLPHELEDVSRKAAVAVLRGVRGAAEGVVDWKVPPPSGPDGSSGGGSTGGGGNGGGGAVGGKGIPPSGEGGSHGRNTTPGGSGGVAGFAVDWPPSIGAWPERMTQSVDLPTSSVGSAREMLAALVTIGSRSGGKLKSAGIRTTSDEEPPERSRLQSRSGSGEPSQDPEIGSIVARDGKVSPERERRPQGLQRDTETTKSAEIRTSSGGGCRPRIVVLPRGAACTEMEGRSSGFNTGVGSSRTQRSSKYPEHILRKVPGSTTKYKDMLKASGVDVEIGKEYTVVIEECLSPFAPEKGTYPRSVSRGQAMYEKYLATHHAPGDIA</sequence>
<feature type="compositionally biased region" description="Basic and acidic residues" evidence="1">
    <location>
        <begin position="864"/>
        <end position="890"/>
    </location>
</feature>
<comment type="caution">
    <text evidence="2">The sequence shown here is derived from an EMBL/GenBank/DDBJ whole genome shotgun (WGS) entry which is preliminary data.</text>
</comment>
<feature type="region of interest" description="Disordered" evidence="1">
    <location>
        <begin position="718"/>
        <end position="788"/>
    </location>
</feature>
<name>A0A388LNW5_CHABU</name>
<feature type="region of interest" description="Disordered" evidence="1">
    <location>
        <begin position="820"/>
        <end position="902"/>
    </location>
</feature>
<organism evidence="2 3">
    <name type="scientific">Chara braunii</name>
    <name type="common">Braun's stonewort</name>
    <dbReference type="NCBI Taxonomy" id="69332"/>
    <lineage>
        <taxon>Eukaryota</taxon>
        <taxon>Viridiplantae</taxon>
        <taxon>Streptophyta</taxon>
        <taxon>Charophyceae</taxon>
        <taxon>Charales</taxon>
        <taxon>Characeae</taxon>
        <taxon>Chara</taxon>
    </lineage>
</organism>
<keyword evidence="3" id="KW-1185">Reference proteome</keyword>
<reference evidence="2 3" key="1">
    <citation type="journal article" date="2018" name="Cell">
        <title>The Chara Genome: Secondary Complexity and Implications for Plant Terrestrialization.</title>
        <authorList>
            <person name="Nishiyama T."/>
            <person name="Sakayama H."/>
            <person name="Vries J.D."/>
            <person name="Buschmann H."/>
            <person name="Saint-Marcoux D."/>
            <person name="Ullrich K.K."/>
            <person name="Haas F.B."/>
            <person name="Vanderstraeten L."/>
            <person name="Becker D."/>
            <person name="Lang D."/>
            <person name="Vosolsobe S."/>
            <person name="Rombauts S."/>
            <person name="Wilhelmsson P.K.I."/>
            <person name="Janitza P."/>
            <person name="Kern R."/>
            <person name="Heyl A."/>
            <person name="Rumpler F."/>
            <person name="Villalobos L.I.A.C."/>
            <person name="Clay J.M."/>
            <person name="Skokan R."/>
            <person name="Toyoda A."/>
            <person name="Suzuki Y."/>
            <person name="Kagoshima H."/>
            <person name="Schijlen E."/>
            <person name="Tajeshwar N."/>
            <person name="Catarino B."/>
            <person name="Hetherington A.J."/>
            <person name="Saltykova A."/>
            <person name="Bonnot C."/>
            <person name="Breuninger H."/>
            <person name="Symeonidi A."/>
            <person name="Radhakrishnan G.V."/>
            <person name="Van Nieuwerburgh F."/>
            <person name="Deforce D."/>
            <person name="Chang C."/>
            <person name="Karol K.G."/>
            <person name="Hedrich R."/>
            <person name="Ulvskov P."/>
            <person name="Glockner G."/>
            <person name="Delwiche C.F."/>
            <person name="Petrasek J."/>
            <person name="Van de Peer Y."/>
            <person name="Friml J."/>
            <person name="Beilby M."/>
            <person name="Dolan L."/>
            <person name="Kohara Y."/>
            <person name="Sugano S."/>
            <person name="Fujiyama A."/>
            <person name="Delaux P.-M."/>
            <person name="Quint M."/>
            <person name="TheiBen G."/>
            <person name="Hagemann M."/>
            <person name="Harholt J."/>
            <person name="Dunand C."/>
            <person name="Zachgo S."/>
            <person name="Langdale J."/>
            <person name="Maumus F."/>
            <person name="Straeten D.V.D."/>
            <person name="Gould S.B."/>
            <person name="Rensing S.A."/>
        </authorList>
    </citation>
    <scope>NUCLEOTIDE SEQUENCE [LARGE SCALE GENOMIC DNA]</scope>
    <source>
        <strain evidence="2 3">S276</strain>
    </source>
</reference>
<protein>
    <submittedName>
        <fullName evidence="2">Uncharacterized protein</fullName>
    </submittedName>
</protein>
<dbReference type="Gramene" id="GBG83925">
    <property type="protein sequence ID" value="GBG83925"/>
    <property type="gene ID" value="CBR_g37796"/>
</dbReference>
<feature type="region of interest" description="Disordered" evidence="1">
    <location>
        <begin position="94"/>
        <end position="131"/>
    </location>
</feature>
<dbReference type="Proteomes" id="UP000265515">
    <property type="component" value="Unassembled WGS sequence"/>
</dbReference>
<evidence type="ECO:0000313" key="2">
    <source>
        <dbReference type="EMBL" id="GBG83925.1"/>
    </source>
</evidence>
<feature type="compositionally biased region" description="Gly residues" evidence="1">
    <location>
        <begin position="730"/>
        <end position="762"/>
    </location>
</feature>
<proteinExistence type="predicted"/>
<dbReference type="AlphaFoldDB" id="A0A388LNW5"/>
<evidence type="ECO:0000313" key="3">
    <source>
        <dbReference type="Proteomes" id="UP000265515"/>
    </source>
</evidence>
<evidence type="ECO:0000256" key="1">
    <source>
        <dbReference type="SAM" id="MobiDB-lite"/>
    </source>
</evidence>
<accession>A0A388LNW5</accession>